<feature type="transmembrane region" description="Helical" evidence="1">
    <location>
        <begin position="20"/>
        <end position="36"/>
    </location>
</feature>
<evidence type="ECO:0000256" key="1">
    <source>
        <dbReference type="SAM" id="Phobius"/>
    </source>
</evidence>
<protein>
    <recommendedName>
        <fullName evidence="3">Signal peptidase I</fullName>
    </recommendedName>
</protein>
<feature type="non-terminal residue" evidence="2">
    <location>
        <position position="131"/>
    </location>
</feature>
<gene>
    <name evidence="2" type="ORF">S12H4_60635</name>
</gene>
<reference evidence="2" key="1">
    <citation type="journal article" date="2014" name="Front. Microbiol.">
        <title>High frequency of phylogenetically diverse reductive dehalogenase-homologous genes in deep subseafloor sedimentary metagenomes.</title>
        <authorList>
            <person name="Kawai M."/>
            <person name="Futagami T."/>
            <person name="Toyoda A."/>
            <person name="Takaki Y."/>
            <person name="Nishi S."/>
            <person name="Hori S."/>
            <person name="Arai W."/>
            <person name="Tsubouchi T."/>
            <person name="Morono Y."/>
            <person name="Uchiyama I."/>
            <person name="Ito T."/>
            <person name="Fujiyama A."/>
            <person name="Inagaki F."/>
            <person name="Takami H."/>
        </authorList>
    </citation>
    <scope>NUCLEOTIDE SEQUENCE</scope>
    <source>
        <strain evidence="2">Expedition CK06-06</strain>
    </source>
</reference>
<dbReference type="InterPro" id="IPR043739">
    <property type="entry name" value="DUF5684"/>
</dbReference>
<sequence>MVFMIVSWWIVFKKAGEPGWAILIPIFNFLVILRVAGKPWWWVFSILLAIIPIAGPILFLVVWILICNGISKNFGQGAGFTVGLVLVSFIFVSNSVYTIQLAKRGELMTHDKDKNVLLRMKVDSLIERDFS</sequence>
<dbReference type="AlphaFoldDB" id="X1W2J5"/>
<feature type="transmembrane region" description="Helical" evidence="1">
    <location>
        <begin position="43"/>
        <end position="66"/>
    </location>
</feature>
<keyword evidence="1" id="KW-0472">Membrane</keyword>
<dbReference type="EMBL" id="BARW01039964">
    <property type="protein sequence ID" value="GAJ23815.1"/>
    <property type="molecule type" value="Genomic_DNA"/>
</dbReference>
<dbReference type="Pfam" id="PF18936">
    <property type="entry name" value="DUF5684"/>
    <property type="match status" value="1"/>
</dbReference>
<evidence type="ECO:0008006" key="3">
    <source>
        <dbReference type="Google" id="ProtNLM"/>
    </source>
</evidence>
<proteinExistence type="predicted"/>
<keyword evidence="1" id="KW-0812">Transmembrane</keyword>
<keyword evidence="1" id="KW-1133">Transmembrane helix</keyword>
<accession>X1W2J5</accession>
<evidence type="ECO:0000313" key="2">
    <source>
        <dbReference type="EMBL" id="GAJ23815.1"/>
    </source>
</evidence>
<name>X1W2J5_9ZZZZ</name>
<comment type="caution">
    <text evidence="2">The sequence shown here is derived from an EMBL/GenBank/DDBJ whole genome shotgun (WGS) entry which is preliminary data.</text>
</comment>
<organism evidence="2">
    <name type="scientific">marine sediment metagenome</name>
    <dbReference type="NCBI Taxonomy" id="412755"/>
    <lineage>
        <taxon>unclassified sequences</taxon>
        <taxon>metagenomes</taxon>
        <taxon>ecological metagenomes</taxon>
    </lineage>
</organism>
<feature type="transmembrane region" description="Helical" evidence="1">
    <location>
        <begin position="78"/>
        <end position="99"/>
    </location>
</feature>